<comment type="caution">
    <text evidence="7">The sequence shown here is derived from an EMBL/GenBank/DDBJ whole genome shotgun (WGS) entry which is preliminary data.</text>
</comment>
<reference evidence="7 8" key="1">
    <citation type="submission" date="2021-10" db="EMBL/GenBank/DDBJ databases">
        <title>The diversity and Nitrogen Metabolism of Culturable Nitrate-Utilizing Bacteria Within the Oxygen Minimum Zone of the Changjiang (Yangtze River)Estuary.</title>
        <authorList>
            <person name="Zhang D."/>
            <person name="Zheng J."/>
            <person name="Liu S."/>
            <person name="He W."/>
        </authorList>
    </citation>
    <scope>NUCLEOTIDE SEQUENCE [LARGE SCALE GENOMIC DNA]</scope>
    <source>
        <strain evidence="7 8">FXH275-2</strain>
    </source>
</reference>
<evidence type="ECO:0000313" key="8">
    <source>
        <dbReference type="Proteomes" id="UP001198830"/>
    </source>
</evidence>
<evidence type="ECO:0000256" key="5">
    <source>
        <dbReference type="ARBA" id="ARBA00022619"/>
    </source>
</evidence>
<dbReference type="EC" id="4.1.99.12" evidence="3"/>
<name>A0ABS8H1H8_9SPHN</name>
<proteinExistence type="predicted"/>
<dbReference type="PANTHER" id="PTHR21327:SF18">
    <property type="entry name" value="3,4-DIHYDROXY-2-BUTANONE 4-PHOSPHATE SYNTHASE"/>
    <property type="match status" value="1"/>
</dbReference>
<organism evidence="7 8">
    <name type="scientific">Sphingobium soli</name>
    <dbReference type="NCBI Taxonomy" id="1591116"/>
    <lineage>
        <taxon>Bacteria</taxon>
        <taxon>Pseudomonadati</taxon>
        <taxon>Pseudomonadota</taxon>
        <taxon>Alphaproteobacteria</taxon>
        <taxon>Sphingomonadales</taxon>
        <taxon>Sphingomonadaceae</taxon>
        <taxon>Sphingobium</taxon>
    </lineage>
</organism>
<dbReference type="InterPro" id="IPR017945">
    <property type="entry name" value="DHBP_synth_RibB-like_a/b_dom"/>
</dbReference>
<protein>
    <recommendedName>
        <fullName evidence="4">3,4-dihydroxy-2-butanone 4-phosphate synthase</fullName>
        <ecNumber evidence="3">4.1.99.12</ecNumber>
    </recommendedName>
</protein>
<dbReference type="InterPro" id="IPR000422">
    <property type="entry name" value="DHBP_synthase_RibB"/>
</dbReference>
<evidence type="ECO:0000256" key="6">
    <source>
        <dbReference type="ARBA" id="ARBA00022723"/>
    </source>
</evidence>
<keyword evidence="8" id="KW-1185">Reference proteome</keyword>
<evidence type="ECO:0000256" key="1">
    <source>
        <dbReference type="ARBA" id="ARBA00002284"/>
    </source>
</evidence>
<dbReference type="PANTHER" id="PTHR21327">
    <property type="entry name" value="GTP CYCLOHYDROLASE II-RELATED"/>
    <property type="match status" value="1"/>
</dbReference>
<evidence type="ECO:0000256" key="3">
    <source>
        <dbReference type="ARBA" id="ARBA00012153"/>
    </source>
</evidence>
<dbReference type="Gene3D" id="3.90.870.10">
    <property type="entry name" value="DHBP synthase"/>
    <property type="match status" value="1"/>
</dbReference>
<keyword evidence="5" id="KW-0686">Riboflavin biosynthesis</keyword>
<comment type="pathway">
    <text evidence="2">Cofactor biosynthesis; riboflavin biosynthesis; 2-hydroxy-3-oxobutyl phosphate from D-ribulose 5-phosphate: step 1/1.</text>
</comment>
<gene>
    <name evidence="7" type="ORF">LL253_06170</name>
</gene>
<evidence type="ECO:0000256" key="4">
    <source>
        <dbReference type="ARBA" id="ARBA00018836"/>
    </source>
</evidence>
<accession>A0ABS8H1H8</accession>
<dbReference type="SUPFAM" id="SSF55821">
    <property type="entry name" value="YrdC/RibB"/>
    <property type="match status" value="1"/>
</dbReference>
<dbReference type="Pfam" id="PF00926">
    <property type="entry name" value="DHBP_synthase"/>
    <property type="match status" value="1"/>
</dbReference>
<sequence length="342" mass="35711">MATQPHFDPDHVSSPLRRRVRPSLVSVPTFDADAAVTAIAAGGVAILAEGISGDAPISLIAAARDVDAHVVNFMARNGRGLICMPIAPEQARQIGLTAMAGAVDNNPRCPGFARSIEARSGVSTGISADDRARTMSVAAAVGAGPHDIVSPGHVFPIIGHENGLIGRCGATEAAIELVRLANRGFAAVLCRILRDDGEVATLADMPGLGWMQSLEAVDIGTLLAAQCARTRLVHRDDAPRFVGANASIQLRIYREQEGAREHYALLHGSRPDRERSVIRICRDNDAGQNIHTVAALAAAICESVSEPGASLILISGSEQGLAGDIVNEAIGGQILEDMVLNG</sequence>
<evidence type="ECO:0000313" key="7">
    <source>
        <dbReference type="EMBL" id="MCC4232279.1"/>
    </source>
</evidence>
<dbReference type="Proteomes" id="UP001198830">
    <property type="component" value="Unassembled WGS sequence"/>
</dbReference>
<dbReference type="EMBL" id="JAJGNP010000003">
    <property type="protein sequence ID" value="MCC4232279.1"/>
    <property type="molecule type" value="Genomic_DNA"/>
</dbReference>
<dbReference type="RefSeq" id="WP_228226568.1">
    <property type="nucleotide sequence ID" value="NZ_JAJGNP010000003.1"/>
</dbReference>
<evidence type="ECO:0000256" key="2">
    <source>
        <dbReference type="ARBA" id="ARBA00004904"/>
    </source>
</evidence>
<comment type="function">
    <text evidence="1">Catalyzes the conversion of D-ribulose 5-phosphate to formate and 3,4-dihydroxy-2-butanone 4-phosphate.</text>
</comment>
<keyword evidence="6" id="KW-0479">Metal-binding</keyword>